<dbReference type="Proteomes" id="UP000537522">
    <property type="component" value="Unassembled WGS sequence"/>
</dbReference>
<comment type="caution">
    <text evidence="3">The sequence shown here is derived from an EMBL/GenBank/DDBJ whole genome shotgun (WGS) entry which is preliminary data.</text>
</comment>
<keyword evidence="1" id="KW-0175">Coiled coil</keyword>
<keyword evidence="4" id="KW-1185">Reference proteome</keyword>
<dbReference type="InterPro" id="IPR008636">
    <property type="entry name" value="Hook_C"/>
</dbReference>
<feature type="domain" description="Hook C-terminal" evidence="2">
    <location>
        <begin position="1"/>
        <end position="90"/>
    </location>
</feature>
<evidence type="ECO:0000313" key="3">
    <source>
        <dbReference type="EMBL" id="NXK56963.1"/>
    </source>
</evidence>
<dbReference type="GO" id="GO:0031122">
    <property type="term" value="P:cytoplasmic microtubule organization"/>
    <property type="evidence" value="ECO:0007669"/>
    <property type="project" value="InterPro"/>
</dbReference>
<proteinExistence type="predicted"/>
<reference evidence="3 4" key="1">
    <citation type="submission" date="2019-09" db="EMBL/GenBank/DDBJ databases">
        <title>Bird 10,000 Genomes (B10K) Project - Family phase.</title>
        <authorList>
            <person name="Zhang G."/>
        </authorList>
    </citation>
    <scope>NUCLEOTIDE SEQUENCE [LARGE SCALE GENOMIC DNA]</scope>
    <source>
        <strain evidence="3">B10K-DU-011-36</strain>
        <tissue evidence="3">Muscle</tissue>
    </source>
</reference>
<accession>A0A7L0KN07</accession>
<feature type="coiled-coil region" evidence="1">
    <location>
        <begin position="1"/>
        <end position="85"/>
    </location>
</feature>
<dbReference type="GO" id="GO:0008017">
    <property type="term" value="F:microtubule binding"/>
    <property type="evidence" value="ECO:0007669"/>
    <property type="project" value="InterPro"/>
</dbReference>
<dbReference type="AlphaFoldDB" id="A0A7L0KN07"/>
<feature type="non-terminal residue" evidence="3">
    <location>
        <position position="90"/>
    </location>
</feature>
<name>A0A7L0KN07_CHATO</name>
<evidence type="ECO:0000259" key="2">
    <source>
        <dbReference type="Pfam" id="PF05622"/>
    </source>
</evidence>
<dbReference type="Pfam" id="PF05622">
    <property type="entry name" value="HOOK"/>
    <property type="match status" value="1"/>
</dbReference>
<feature type="non-terminal residue" evidence="3">
    <location>
        <position position="1"/>
    </location>
</feature>
<protein>
    <submittedName>
        <fullName evidence="3">HOOK2 protein</fullName>
    </submittedName>
</protein>
<gene>
    <name evidence="3" type="primary">Hook2</name>
    <name evidence="3" type="ORF">CHATOR_R15265</name>
</gene>
<evidence type="ECO:0000313" key="4">
    <source>
        <dbReference type="Proteomes" id="UP000537522"/>
    </source>
</evidence>
<dbReference type="EMBL" id="VXAL01020799">
    <property type="protein sequence ID" value="NXK56963.1"/>
    <property type="molecule type" value="Genomic_DNA"/>
</dbReference>
<evidence type="ECO:0000256" key="1">
    <source>
        <dbReference type="SAM" id="Coils"/>
    </source>
</evidence>
<sequence>VAALLEEKGSLAQENQVLREEKAQLEADAAGAASKKLLLLQAQVEELQEENYRLESGKEELRARCNRLEREARGLQARAEELSSLAGEAR</sequence>
<organism evidence="3 4">
    <name type="scientific">Chauna torquata</name>
    <name type="common">Southern screamer</name>
    <dbReference type="NCBI Taxonomy" id="30388"/>
    <lineage>
        <taxon>Eukaryota</taxon>
        <taxon>Metazoa</taxon>
        <taxon>Chordata</taxon>
        <taxon>Craniata</taxon>
        <taxon>Vertebrata</taxon>
        <taxon>Euteleostomi</taxon>
        <taxon>Archelosauria</taxon>
        <taxon>Archosauria</taxon>
        <taxon>Dinosauria</taxon>
        <taxon>Saurischia</taxon>
        <taxon>Theropoda</taxon>
        <taxon>Coelurosauria</taxon>
        <taxon>Aves</taxon>
        <taxon>Neognathae</taxon>
        <taxon>Galloanserae</taxon>
        <taxon>Anseriformes</taxon>
        <taxon>Anhimidae</taxon>
        <taxon>Chauna</taxon>
    </lineage>
</organism>